<reference evidence="1 2" key="2">
    <citation type="journal article" date="2022" name="Mol. Ecol. Resour.">
        <title>The genomes of chicory, endive, great burdock and yacon provide insights into Asteraceae paleo-polyploidization history and plant inulin production.</title>
        <authorList>
            <person name="Fan W."/>
            <person name="Wang S."/>
            <person name="Wang H."/>
            <person name="Wang A."/>
            <person name="Jiang F."/>
            <person name="Liu H."/>
            <person name="Zhao H."/>
            <person name="Xu D."/>
            <person name="Zhang Y."/>
        </authorList>
    </citation>
    <scope>NUCLEOTIDE SEQUENCE [LARGE SCALE GENOMIC DNA]</scope>
    <source>
        <strain evidence="2">cv. Yunnan</strain>
        <tissue evidence="1">Leaves</tissue>
    </source>
</reference>
<evidence type="ECO:0000313" key="1">
    <source>
        <dbReference type="EMBL" id="KAI3800211.1"/>
    </source>
</evidence>
<organism evidence="1 2">
    <name type="scientific">Smallanthus sonchifolius</name>
    <dbReference type="NCBI Taxonomy" id="185202"/>
    <lineage>
        <taxon>Eukaryota</taxon>
        <taxon>Viridiplantae</taxon>
        <taxon>Streptophyta</taxon>
        <taxon>Embryophyta</taxon>
        <taxon>Tracheophyta</taxon>
        <taxon>Spermatophyta</taxon>
        <taxon>Magnoliopsida</taxon>
        <taxon>eudicotyledons</taxon>
        <taxon>Gunneridae</taxon>
        <taxon>Pentapetalae</taxon>
        <taxon>asterids</taxon>
        <taxon>campanulids</taxon>
        <taxon>Asterales</taxon>
        <taxon>Asteraceae</taxon>
        <taxon>Asteroideae</taxon>
        <taxon>Heliantheae alliance</taxon>
        <taxon>Millerieae</taxon>
        <taxon>Smallanthus</taxon>
    </lineage>
</organism>
<accession>A0ACB9HXK8</accession>
<name>A0ACB9HXK8_9ASTR</name>
<evidence type="ECO:0000313" key="2">
    <source>
        <dbReference type="Proteomes" id="UP001056120"/>
    </source>
</evidence>
<proteinExistence type="predicted"/>
<reference evidence="2" key="1">
    <citation type="journal article" date="2022" name="Mol. Ecol. Resour.">
        <title>The genomes of chicory, endive, great burdock and yacon provide insights into Asteraceae palaeo-polyploidization history and plant inulin production.</title>
        <authorList>
            <person name="Fan W."/>
            <person name="Wang S."/>
            <person name="Wang H."/>
            <person name="Wang A."/>
            <person name="Jiang F."/>
            <person name="Liu H."/>
            <person name="Zhao H."/>
            <person name="Xu D."/>
            <person name="Zhang Y."/>
        </authorList>
    </citation>
    <scope>NUCLEOTIDE SEQUENCE [LARGE SCALE GENOMIC DNA]</scope>
    <source>
        <strain evidence="2">cv. Yunnan</strain>
    </source>
</reference>
<protein>
    <submittedName>
        <fullName evidence="1">Uncharacterized protein</fullName>
    </submittedName>
</protein>
<comment type="caution">
    <text evidence="1">The sequence shown here is derived from an EMBL/GenBank/DDBJ whole genome shotgun (WGS) entry which is preliminary data.</text>
</comment>
<dbReference type="EMBL" id="CM042028">
    <property type="protein sequence ID" value="KAI3800211.1"/>
    <property type="molecule type" value="Genomic_DNA"/>
</dbReference>
<sequence length="359" mass="40520">MKFVLMVFASEMAVIAAVGSYFVALVSLSRQELPIERIATLKIHGIPLQFRMDQAFNQIGNFFGKLAWPSEFSRKDDIVAYGVCHVNGIRKIDKLIRVTSEDNCFEVRVIEDENHWLPDFSLVNPDSHSESEDSSDDDIPSDEDSGDEQAMENEQPPASVNLQSPIKVGDNNDINENSSSNGGVSVSKVEESVFNSKQAFVGPLLTGYGDAQLNSFDLNKSIRSEEFIYTPISRNRKHVKSTNFINSTARSIGSMNSRRLGNFWKVRSVISSQEREALQSEGVSETARPCTQTSGIREVVQVAYNTPLEFPNSRADRRLAWKLKNIKAAIKQWRSRKSLEEEKEMSIKEKLMAWSWRLN</sequence>
<dbReference type="Proteomes" id="UP001056120">
    <property type="component" value="Linkage Group LG11"/>
</dbReference>
<keyword evidence="2" id="KW-1185">Reference proteome</keyword>
<gene>
    <name evidence="1" type="ORF">L1987_35522</name>
</gene>